<keyword evidence="1" id="KW-0479">Metal-binding</keyword>
<dbReference type="PANTHER" id="PTHR23164:SF30">
    <property type="entry name" value="EARLY ENDOSOME ANTIGEN 1"/>
    <property type="match status" value="1"/>
</dbReference>
<dbReference type="AlphaFoldDB" id="A0A5J6QPA5"/>
<evidence type="ECO:0000313" key="6">
    <source>
        <dbReference type="Proteomes" id="UP000327179"/>
    </source>
</evidence>
<organism evidence="5 6">
    <name type="scientific">Metapseudomonas lalkuanensis</name>
    <dbReference type="NCBI Taxonomy" id="2604832"/>
    <lineage>
        <taxon>Bacteria</taxon>
        <taxon>Pseudomonadati</taxon>
        <taxon>Pseudomonadota</taxon>
        <taxon>Gammaproteobacteria</taxon>
        <taxon>Pseudomonadales</taxon>
        <taxon>Pseudomonadaceae</taxon>
        <taxon>Metapseudomonas</taxon>
    </lineage>
</organism>
<proteinExistence type="predicted"/>
<dbReference type="RefSeq" id="WP_151134328.1">
    <property type="nucleotide sequence ID" value="NZ_CP043311.1"/>
</dbReference>
<evidence type="ECO:0000256" key="2">
    <source>
        <dbReference type="ARBA" id="ARBA00022771"/>
    </source>
</evidence>
<dbReference type="Gene3D" id="3.30.40.10">
    <property type="entry name" value="Zinc/RING finger domain, C3HC4 (zinc finger)"/>
    <property type="match status" value="1"/>
</dbReference>
<keyword evidence="3" id="KW-0862">Zinc</keyword>
<dbReference type="SMART" id="SM00064">
    <property type="entry name" value="FYVE"/>
    <property type="match status" value="1"/>
</dbReference>
<dbReference type="InterPro" id="IPR017455">
    <property type="entry name" value="Znf_FYVE-rel"/>
</dbReference>
<dbReference type="Proteomes" id="UP000327179">
    <property type="component" value="Chromosome"/>
</dbReference>
<dbReference type="InterPro" id="IPR013083">
    <property type="entry name" value="Znf_RING/FYVE/PHD"/>
</dbReference>
<reference evidence="5 6" key="1">
    <citation type="submission" date="2019-08" db="EMBL/GenBank/DDBJ databases">
        <title>Whole-genome Sequencing of e-waste polymer degrading bacterium Pseudomonas sp. strain PE08.</title>
        <authorList>
            <person name="Kirdat K."/>
            <person name="Debbarma P."/>
            <person name="Narawade N."/>
            <person name="Suyal D."/>
            <person name="Thorat V."/>
            <person name="Shouche Y."/>
            <person name="Goel R."/>
            <person name="Yadav A."/>
        </authorList>
    </citation>
    <scope>NUCLEOTIDE SEQUENCE [LARGE SCALE GENOMIC DNA]</scope>
    <source>
        <strain evidence="5 6">PE08</strain>
    </source>
</reference>
<dbReference type="GO" id="GO:0008270">
    <property type="term" value="F:zinc ion binding"/>
    <property type="evidence" value="ECO:0007669"/>
    <property type="project" value="UniProtKB-KW"/>
</dbReference>
<evidence type="ECO:0000256" key="1">
    <source>
        <dbReference type="ARBA" id="ARBA00022723"/>
    </source>
</evidence>
<dbReference type="InterPro" id="IPR011011">
    <property type="entry name" value="Znf_FYVE_PHD"/>
</dbReference>
<evidence type="ECO:0000313" key="5">
    <source>
        <dbReference type="EMBL" id="QEY63565.1"/>
    </source>
</evidence>
<evidence type="ECO:0000256" key="3">
    <source>
        <dbReference type="ARBA" id="ARBA00022833"/>
    </source>
</evidence>
<sequence length="309" mass="34225">MNWVEFQEAKTRLIGGSSPPLLMMSGVMHDNGTRYLLEQKGVSCDNTETDLFSGNFEDRDFVWNGSKVRVMGNFQSGGHPALAGLGAVYCAGRVMDSYFFFHSGHYHPKQENALYFLCNFIEQSCEGLSGITRDTKVAQLCAVNHRFYRDKSETETYWASFAQIAEGSSPQKSKVASSSLVIPRSTPIRIGAPSPSVPIPISGSSKQVVKSSVPSLHDMGVTAHGRHLRTIPTRPAQWIPDANRTRCAGCNNEFGLFRRKHHCRQCGDIFCADCSNKQKALVRPARRNTEDTDAGPYRVCNTCHGIQEP</sequence>
<keyword evidence="2" id="KW-0863">Zinc-finger</keyword>
<gene>
    <name evidence="5" type="ORF">FXN65_16410</name>
</gene>
<dbReference type="EMBL" id="CP043311">
    <property type="protein sequence ID" value="QEY63565.1"/>
    <property type="molecule type" value="Genomic_DNA"/>
</dbReference>
<protein>
    <recommendedName>
        <fullName evidence="4">FYVE-type domain-containing protein</fullName>
    </recommendedName>
</protein>
<dbReference type="SUPFAM" id="SSF57903">
    <property type="entry name" value="FYVE/PHD zinc finger"/>
    <property type="match status" value="1"/>
</dbReference>
<dbReference type="InterPro" id="IPR000306">
    <property type="entry name" value="Znf_FYVE"/>
</dbReference>
<dbReference type="PROSITE" id="PS50178">
    <property type="entry name" value="ZF_FYVE"/>
    <property type="match status" value="1"/>
</dbReference>
<accession>A0A5J6QPA5</accession>
<name>A0A5J6QPA5_9GAMM</name>
<keyword evidence="6" id="KW-1185">Reference proteome</keyword>
<dbReference type="PANTHER" id="PTHR23164">
    <property type="entry name" value="EARLY ENDOSOME ANTIGEN 1"/>
    <property type="match status" value="1"/>
</dbReference>
<dbReference type="KEGG" id="plal:FXN65_16410"/>
<dbReference type="Pfam" id="PF01363">
    <property type="entry name" value="FYVE"/>
    <property type="match status" value="1"/>
</dbReference>
<feature type="domain" description="FYVE-type" evidence="4">
    <location>
        <begin position="241"/>
        <end position="308"/>
    </location>
</feature>
<evidence type="ECO:0000259" key="4">
    <source>
        <dbReference type="PROSITE" id="PS50178"/>
    </source>
</evidence>